<evidence type="ECO:0000256" key="3">
    <source>
        <dbReference type="ARBA" id="ARBA00022833"/>
    </source>
</evidence>
<keyword evidence="1" id="KW-0479">Metal-binding</keyword>
<reference evidence="7 8" key="1">
    <citation type="submission" date="2015-04" db="EMBL/GenBank/DDBJ databases">
        <title>Complete genome sequence of Schizopora paradoxa KUC8140, a cosmopolitan wood degrader in East Asia.</title>
        <authorList>
            <consortium name="DOE Joint Genome Institute"/>
            <person name="Min B."/>
            <person name="Park H."/>
            <person name="Jang Y."/>
            <person name="Kim J.-J."/>
            <person name="Kim K.H."/>
            <person name="Pangilinan J."/>
            <person name="Lipzen A."/>
            <person name="Riley R."/>
            <person name="Grigoriev I.V."/>
            <person name="Spatafora J.W."/>
            <person name="Choi I.-G."/>
        </authorList>
    </citation>
    <scope>NUCLEOTIDE SEQUENCE [LARGE SCALE GENOMIC DNA]</scope>
    <source>
        <strain evidence="7 8">KUC8140</strain>
    </source>
</reference>
<feature type="region of interest" description="Disordered" evidence="5">
    <location>
        <begin position="256"/>
        <end position="285"/>
    </location>
</feature>
<keyword evidence="2 4" id="KW-0863">Zinc-finger</keyword>
<sequence>MQALDSTPMACDNCFRFDERANFKKCAGCGMAHYCSKDCQSRAWKENGHRIECSSLKVKQAKSSRRKRNDEKYFLARVAVNDAQQKKERLKQMTSIGLEYVSVTVDYTEFPPRCTVDCDMDDLRSFIDGSCRMMDATKKFLRRREEVRREQSELPLEGASDSLAKTHLPTLNLIHEGGNFDYVDPDGARILRIRLVDYKVEEDARSTYGAPPVDLIIRLPSEDGTLVQTEHFLIEDFWELVHIKFDDSDADSEFVQEEPEGGRGVVSVRGGTSSPQAVESPQGSSLKVSRRELAAKKGADVVGLMEDELLDIIKELQSTRNSAIKAVLGAAMLSS</sequence>
<evidence type="ECO:0000313" key="8">
    <source>
        <dbReference type="Proteomes" id="UP000053477"/>
    </source>
</evidence>
<dbReference type="Pfam" id="PF01753">
    <property type="entry name" value="zf-MYND"/>
    <property type="match status" value="1"/>
</dbReference>
<dbReference type="EMBL" id="KQ085955">
    <property type="protein sequence ID" value="KLO13745.1"/>
    <property type="molecule type" value="Genomic_DNA"/>
</dbReference>
<gene>
    <name evidence="7" type="ORF">SCHPADRAFT_903950</name>
</gene>
<feature type="domain" description="MYND-type" evidence="6">
    <location>
        <begin position="11"/>
        <end position="53"/>
    </location>
</feature>
<evidence type="ECO:0000256" key="1">
    <source>
        <dbReference type="ARBA" id="ARBA00022723"/>
    </source>
</evidence>
<dbReference type="OrthoDB" id="265717at2759"/>
<dbReference type="InParanoid" id="A0A0H2RP42"/>
<dbReference type="AlphaFoldDB" id="A0A0H2RP42"/>
<dbReference type="PROSITE" id="PS50865">
    <property type="entry name" value="ZF_MYND_2"/>
    <property type="match status" value="1"/>
</dbReference>
<evidence type="ECO:0000259" key="6">
    <source>
        <dbReference type="PROSITE" id="PS50865"/>
    </source>
</evidence>
<organism evidence="7 8">
    <name type="scientific">Schizopora paradoxa</name>
    <dbReference type="NCBI Taxonomy" id="27342"/>
    <lineage>
        <taxon>Eukaryota</taxon>
        <taxon>Fungi</taxon>
        <taxon>Dikarya</taxon>
        <taxon>Basidiomycota</taxon>
        <taxon>Agaricomycotina</taxon>
        <taxon>Agaricomycetes</taxon>
        <taxon>Hymenochaetales</taxon>
        <taxon>Schizoporaceae</taxon>
        <taxon>Schizopora</taxon>
    </lineage>
</organism>
<evidence type="ECO:0000256" key="5">
    <source>
        <dbReference type="SAM" id="MobiDB-lite"/>
    </source>
</evidence>
<dbReference type="Gene3D" id="1.10.220.160">
    <property type="match status" value="1"/>
</dbReference>
<evidence type="ECO:0000256" key="2">
    <source>
        <dbReference type="ARBA" id="ARBA00022771"/>
    </source>
</evidence>
<keyword evidence="8" id="KW-1185">Reference proteome</keyword>
<keyword evidence="3" id="KW-0862">Zinc</keyword>
<dbReference type="Proteomes" id="UP000053477">
    <property type="component" value="Unassembled WGS sequence"/>
</dbReference>
<dbReference type="PROSITE" id="PS01360">
    <property type="entry name" value="ZF_MYND_1"/>
    <property type="match status" value="1"/>
</dbReference>
<proteinExistence type="predicted"/>
<dbReference type="Gene3D" id="6.10.140.2220">
    <property type="match status" value="1"/>
</dbReference>
<name>A0A0H2RP42_9AGAM</name>
<dbReference type="SUPFAM" id="SSF144232">
    <property type="entry name" value="HIT/MYND zinc finger-like"/>
    <property type="match status" value="1"/>
</dbReference>
<feature type="compositionally biased region" description="Low complexity" evidence="5">
    <location>
        <begin position="265"/>
        <end position="274"/>
    </location>
</feature>
<evidence type="ECO:0000313" key="7">
    <source>
        <dbReference type="EMBL" id="KLO13745.1"/>
    </source>
</evidence>
<accession>A0A0H2RP42</accession>
<protein>
    <recommendedName>
        <fullName evidence="6">MYND-type domain-containing protein</fullName>
    </recommendedName>
</protein>
<feature type="compositionally biased region" description="Polar residues" evidence="5">
    <location>
        <begin position="275"/>
        <end position="285"/>
    </location>
</feature>
<dbReference type="STRING" id="27342.A0A0H2RP42"/>
<dbReference type="InterPro" id="IPR002893">
    <property type="entry name" value="Znf_MYND"/>
</dbReference>
<evidence type="ECO:0000256" key="4">
    <source>
        <dbReference type="PROSITE-ProRule" id="PRU00134"/>
    </source>
</evidence>
<dbReference type="GO" id="GO:0008270">
    <property type="term" value="F:zinc ion binding"/>
    <property type="evidence" value="ECO:0007669"/>
    <property type="project" value="UniProtKB-KW"/>
</dbReference>